<accession>A0A0D9WV38</accession>
<reference evidence="3" key="2">
    <citation type="submission" date="2013-12" db="EMBL/GenBank/DDBJ databases">
        <authorList>
            <person name="Yu Y."/>
            <person name="Lee S."/>
            <person name="de Baynast K."/>
            <person name="Wissotski M."/>
            <person name="Liu L."/>
            <person name="Talag J."/>
            <person name="Goicoechea J."/>
            <person name="Angelova A."/>
            <person name="Jetty R."/>
            <person name="Kudrna D."/>
            <person name="Golser W."/>
            <person name="Rivera L."/>
            <person name="Zhang J."/>
            <person name="Wing R."/>
        </authorList>
    </citation>
    <scope>NUCLEOTIDE SEQUENCE</scope>
</reference>
<dbReference type="PANTHER" id="PTHR34789">
    <property type="entry name" value="EXPRESSED PROTEIN"/>
    <property type="match status" value="1"/>
</dbReference>
<dbReference type="eggNOG" id="ENOG502S13G">
    <property type="taxonomic scope" value="Eukaryota"/>
</dbReference>
<reference evidence="2 3" key="1">
    <citation type="submission" date="2012-08" db="EMBL/GenBank/DDBJ databases">
        <title>Oryza genome evolution.</title>
        <authorList>
            <person name="Wing R.A."/>
        </authorList>
    </citation>
    <scope>NUCLEOTIDE SEQUENCE</scope>
</reference>
<keyword evidence="1" id="KW-0732">Signal</keyword>
<feature type="chain" id="PRO_5002349115" evidence="1">
    <location>
        <begin position="25"/>
        <end position="132"/>
    </location>
</feature>
<protein>
    <submittedName>
        <fullName evidence="2">Uncharacterized protein</fullName>
    </submittedName>
</protein>
<sequence length="132" mass="13305">MAPPPKSILLLLLAISLTIASSAAFNFHHPHGPQPGGGFFEVPWFGPPVGDADAAGAGAGGWGAWGAGGGGYAHHEATPPSTVCMEKGPCYKKRLTCPPKCFKSFSFKDKHGGGGGGGGGCSFDCKKCVATC</sequence>
<dbReference type="AlphaFoldDB" id="A0A0D9WV38"/>
<evidence type="ECO:0000313" key="3">
    <source>
        <dbReference type="Proteomes" id="UP000032180"/>
    </source>
</evidence>
<dbReference type="Proteomes" id="UP000032180">
    <property type="component" value="Chromosome 7"/>
</dbReference>
<reference evidence="2" key="3">
    <citation type="submission" date="2015-04" db="UniProtKB">
        <authorList>
            <consortium name="EnsemblPlants"/>
        </authorList>
    </citation>
    <scope>IDENTIFICATION</scope>
</reference>
<dbReference type="PANTHER" id="PTHR34789:SF8">
    <property type="entry name" value="OS07G0123900 PROTEIN"/>
    <property type="match status" value="1"/>
</dbReference>
<evidence type="ECO:0000256" key="1">
    <source>
        <dbReference type="SAM" id="SignalP"/>
    </source>
</evidence>
<dbReference type="HOGENOM" id="CLU_128469_1_1_1"/>
<feature type="signal peptide" evidence="1">
    <location>
        <begin position="1"/>
        <end position="24"/>
    </location>
</feature>
<evidence type="ECO:0000313" key="2">
    <source>
        <dbReference type="EnsemblPlants" id="LPERR07G01600.1"/>
    </source>
</evidence>
<organism evidence="2 3">
    <name type="scientific">Leersia perrieri</name>
    <dbReference type="NCBI Taxonomy" id="77586"/>
    <lineage>
        <taxon>Eukaryota</taxon>
        <taxon>Viridiplantae</taxon>
        <taxon>Streptophyta</taxon>
        <taxon>Embryophyta</taxon>
        <taxon>Tracheophyta</taxon>
        <taxon>Spermatophyta</taxon>
        <taxon>Magnoliopsida</taxon>
        <taxon>Liliopsida</taxon>
        <taxon>Poales</taxon>
        <taxon>Poaceae</taxon>
        <taxon>BOP clade</taxon>
        <taxon>Oryzoideae</taxon>
        <taxon>Oryzeae</taxon>
        <taxon>Oryzinae</taxon>
        <taxon>Leersia</taxon>
    </lineage>
</organism>
<name>A0A0D9WV38_9ORYZ</name>
<dbReference type="Gramene" id="LPERR07G01600.1">
    <property type="protein sequence ID" value="LPERR07G01600.1"/>
    <property type="gene ID" value="LPERR07G01600"/>
</dbReference>
<keyword evidence="3" id="KW-1185">Reference proteome</keyword>
<proteinExistence type="predicted"/>
<dbReference type="EnsemblPlants" id="LPERR07G01600.1">
    <property type="protein sequence ID" value="LPERR07G01600.1"/>
    <property type="gene ID" value="LPERR07G01600"/>
</dbReference>
<dbReference type="STRING" id="77586.A0A0D9WV38"/>